<evidence type="ECO:0000256" key="2">
    <source>
        <dbReference type="ARBA" id="ARBA00009431"/>
    </source>
</evidence>
<dbReference type="PANTHER" id="PTHR11802">
    <property type="entry name" value="SERINE PROTEASE FAMILY S10 SERINE CARBOXYPEPTIDASE"/>
    <property type="match status" value="1"/>
</dbReference>
<dbReference type="PROSITE" id="PS00131">
    <property type="entry name" value="CARBOXYPEPT_SER_SER"/>
    <property type="match status" value="1"/>
</dbReference>
<keyword evidence="4" id="KW-0121">Carboxypeptidase</keyword>
<protein>
    <recommendedName>
        <fullName evidence="4">Carboxypeptidase</fullName>
        <ecNumber evidence="4">3.4.16.-</ecNumber>
    </recommendedName>
</protein>
<evidence type="ECO:0000256" key="5">
    <source>
        <dbReference type="SAM" id="Phobius"/>
    </source>
</evidence>
<dbReference type="AlphaFoldDB" id="A0A835MF97"/>
<feature type="chain" id="PRO_5033100192" description="Carboxypeptidase" evidence="4">
    <location>
        <begin position="27"/>
        <end position="481"/>
    </location>
</feature>
<dbReference type="InterPro" id="IPR001563">
    <property type="entry name" value="Peptidase_S10"/>
</dbReference>
<dbReference type="GO" id="GO:0019748">
    <property type="term" value="P:secondary metabolic process"/>
    <property type="evidence" value="ECO:0007669"/>
    <property type="project" value="TreeGrafter"/>
</dbReference>
<dbReference type="EC" id="3.4.16.-" evidence="4"/>
<keyword evidence="4" id="KW-0645">Protease</keyword>
<evidence type="ECO:0000256" key="4">
    <source>
        <dbReference type="RuleBase" id="RU361156"/>
    </source>
</evidence>
<comment type="similarity">
    <text evidence="2 4">Belongs to the peptidase S10 family.</text>
</comment>
<gene>
    <name evidence="6" type="ORF">SADUNF_Sadunf19G0063200</name>
</gene>
<keyword evidence="4" id="KW-0732">Signal</keyword>
<feature type="signal peptide" evidence="4">
    <location>
        <begin position="1"/>
        <end position="26"/>
    </location>
</feature>
<dbReference type="Proteomes" id="UP000657918">
    <property type="component" value="Unassembled WGS sequence"/>
</dbReference>
<name>A0A835MF97_9ROSI</name>
<dbReference type="GO" id="GO:0004185">
    <property type="term" value="F:serine-type carboxypeptidase activity"/>
    <property type="evidence" value="ECO:0007669"/>
    <property type="project" value="UniProtKB-UniRule"/>
</dbReference>
<evidence type="ECO:0000256" key="3">
    <source>
        <dbReference type="ARBA" id="ARBA00022525"/>
    </source>
</evidence>
<keyword evidence="5" id="KW-0812">Transmembrane</keyword>
<organism evidence="6 7">
    <name type="scientific">Salix dunnii</name>
    <dbReference type="NCBI Taxonomy" id="1413687"/>
    <lineage>
        <taxon>Eukaryota</taxon>
        <taxon>Viridiplantae</taxon>
        <taxon>Streptophyta</taxon>
        <taxon>Embryophyta</taxon>
        <taxon>Tracheophyta</taxon>
        <taxon>Spermatophyta</taxon>
        <taxon>Magnoliopsida</taxon>
        <taxon>eudicotyledons</taxon>
        <taxon>Gunneridae</taxon>
        <taxon>Pentapetalae</taxon>
        <taxon>rosids</taxon>
        <taxon>fabids</taxon>
        <taxon>Malpighiales</taxon>
        <taxon>Salicaceae</taxon>
        <taxon>Saliceae</taxon>
        <taxon>Salix</taxon>
    </lineage>
</organism>
<feature type="transmembrane region" description="Helical" evidence="5">
    <location>
        <begin position="50"/>
        <end position="69"/>
    </location>
</feature>
<dbReference type="GO" id="GO:0006508">
    <property type="term" value="P:proteolysis"/>
    <property type="evidence" value="ECO:0007669"/>
    <property type="project" value="UniProtKB-KW"/>
</dbReference>
<evidence type="ECO:0000256" key="1">
    <source>
        <dbReference type="ARBA" id="ARBA00004613"/>
    </source>
</evidence>
<comment type="caution">
    <text evidence="6">The sequence shown here is derived from an EMBL/GenBank/DDBJ whole genome shotgun (WGS) entry which is preliminary data.</text>
</comment>
<dbReference type="OrthoDB" id="443318at2759"/>
<proteinExistence type="inferred from homology"/>
<dbReference type="PRINTS" id="PR00724">
    <property type="entry name" value="CRBOXYPTASEC"/>
</dbReference>
<dbReference type="GO" id="GO:0005576">
    <property type="term" value="C:extracellular region"/>
    <property type="evidence" value="ECO:0007669"/>
    <property type="project" value="UniProtKB-SubCell"/>
</dbReference>
<keyword evidence="5" id="KW-0472">Membrane</keyword>
<dbReference type="Gene3D" id="3.40.50.1820">
    <property type="entry name" value="alpha/beta hydrolase"/>
    <property type="match status" value="2"/>
</dbReference>
<keyword evidence="4" id="KW-0378">Hydrolase</keyword>
<accession>A0A835MF97</accession>
<reference evidence="6 7" key="1">
    <citation type="submission" date="2020-10" db="EMBL/GenBank/DDBJ databases">
        <title>Plant Genome Project.</title>
        <authorList>
            <person name="Zhang R.-G."/>
        </authorList>
    </citation>
    <scope>NUCLEOTIDE SEQUENCE [LARGE SCALE GENOMIC DNA]</scope>
    <source>
        <strain evidence="6">FAFU-HL-1</strain>
        <tissue evidence="6">Leaf</tissue>
    </source>
</reference>
<sequence length="481" mass="53660">MAMDKRSFFPGLLICVLLNFSSSVEAAPGGSLITELPGFNGVFPSNHHSGQVNFSFIFLVFIMFFYITFDEKNLFYYFIVSERNPSKDPVVLWLNGGPGCSSFDGFVYEHGPFNFEEGKPNGSLPILHLNPYSWSKWFQLYPEFVNNPFYIAGESYAGIYVPTLSAEVVKGIKAAQNPIINFKGYLIGNGVSHSKFEGLSALVPFTHGMGLISDDIFEEVERACKGNYQNPSDSCFNSIDKIDQALSGLNIYDILGSCYHDPASDQHAEGNTSSNLPLSFQQLGATDRPLKVRKRMFGRAWPLWAFEKDGNFPSWPELALQGSVPCVNDEVATTWLNDESVRKAIHAEPKSIAGPWEICSDRIEYGYGAGSMLPYHENLTTQGYRALIYSGDHDLCVPFTGTQAWTRSLGYKIIDGWRSWISNHQVAGYLQGYANNLTFLTIKGTNSDDHSSEQGAGHTVPEYKPREALDFFSRWLDGKTI</sequence>
<keyword evidence="7" id="KW-1185">Reference proteome</keyword>
<dbReference type="Gene3D" id="6.10.250.940">
    <property type="match status" value="1"/>
</dbReference>
<keyword evidence="5" id="KW-1133">Transmembrane helix</keyword>
<dbReference type="SUPFAM" id="SSF53474">
    <property type="entry name" value="alpha/beta-Hydrolases"/>
    <property type="match status" value="1"/>
</dbReference>
<dbReference type="Pfam" id="PF00450">
    <property type="entry name" value="Peptidase_S10"/>
    <property type="match status" value="1"/>
</dbReference>
<dbReference type="InterPro" id="IPR029058">
    <property type="entry name" value="AB_hydrolase_fold"/>
</dbReference>
<dbReference type="PANTHER" id="PTHR11802:SF493">
    <property type="entry name" value="CARBOXYPEPTIDASE"/>
    <property type="match status" value="1"/>
</dbReference>
<comment type="subcellular location">
    <subcellularLocation>
        <location evidence="1">Secreted</location>
    </subcellularLocation>
</comment>
<evidence type="ECO:0000313" key="6">
    <source>
        <dbReference type="EMBL" id="KAF9661384.1"/>
    </source>
</evidence>
<evidence type="ECO:0000313" key="7">
    <source>
        <dbReference type="Proteomes" id="UP000657918"/>
    </source>
</evidence>
<dbReference type="InterPro" id="IPR018202">
    <property type="entry name" value="Ser_caboxypep_ser_AS"/>
</dbReference>
<dbReference type="Gene3D" id="3.40.50.11320">
    <property type="match status" value="1"/>
</dbReference>
<keyword evidence="3" id="KW-0964">Secreted</keyword>
<dbReference type="GO" id="GO:0016747">
    <property type="term" value="F:acyltransferase activity, transferring groups other than amino-acyl groups"/>
    <property type="evidence" value="ECO:0007669"/>
    <property type="project" value="TreeGrafter"/>
</dbReference>
<dbReference type="EMBL" id="JADGMS010000019">
    <property type="protein sequence ID" value="KAF9661384.1"/>
    <property type="molecule type" value="Genomic_DNA"/>
</dbReference>